<dbReference type="GO" id="GO:0043709">
    <property type="term" value="P:cell adhesion involved in single-species biofilm formation"/>
    <property type="evidence" value="ECO:0007669"/>
    <property type="project" value="TreeGrafter"/>
</dbReference>
<dbReference type="Pfam" id="PF00990">
    <property type="entry name" value="GGDEF"/>
    <property type="match status" value="1"/>
</dbReference>
<keyword evidence="1" id="KW-0812">Transmembrane</keyword>
<evidence type="ECO:0000313" key="4">
    <source>
        <dbReference type="Proteomes" id="UP000294558"/>
    </source>
</evidence>
<protein>
    <submittedName>
        <fullName evidence="3">Diguanylate cyclase (GGDEF)-like protein</fullName>
    </submittedName>
</protein>
<dbReference type="InterPro" id="IPR000160">
    <property type="entry name" value="GGDEF_dom"/>
</dbReference>
<dbReference type="RefSeq" id="WP_243839243.1">
    <property type="nucleotide sequence ID" value="NZ_SOAU01000001.1"/>
</dbReference>
<dbReference type="InterPro" id="IPR043128">
    <property type="entry name" value="Rev_trsase/Diguanyl_cyclase"/>
</dbReference>
<organism evidence="3 4">
    <name type="scientific">Ilumatobacter fluminis</name>
    <dbReference type="NCBI Taxonomy" id="467091"/>
    <lineage>
        <taxon>Bacteria</taxon>
        <taxon>Bacillati</taxon>
        <taxon>Actinomycetota</taxon>
        <taxon>Acidimicrobiia</taxon>
        <taxon>Acidimicrobiales</taxon>
        <taxon>Ilumatobacteraceae</taxon>
        <taxon>Ilumatobacter</taxon>
    </lineage>
</organism>
<dbReference type="AlphaFoldDB" id="A0A4R7HXM9"/>
<comment type="caution">
    <text evidence="3">The sequence shown here is derived from an EMBL/GenBank/DDBJ whole genome shotgun (WGS) entry which is preliminary data.</text>
</comment>
<dbReference type="NCBIfam" id="TIGR00254">
    <property type="entry name" value="GGDEF"/>
    <property type="match status" value="1"/>
</dbReference>
<gene>
    <name evidence="3" type="ORF">BDK89_1543</name>
</gene>
<keyword evidence="1" id="KW-0472">Membrane</keyword>
<dbReference type="GO" id="GO:1902201">
    <property type="term" value="P:negative regulation of bacterial-type flagellum-dependent cell motility"/>
    <property type="evidence" value="ECO:0007669"/>
    <property type="project" value="TreeGrafter"/>
</dbReference>
<feature type="transmembrane region" description="Helical" evidence="1">
    <location>
        <begin position="34"/>
        <end position="57"/>
    </location>
</feature>
<dbReference type="PANTHER" id="PTHR45138:SF9">
    <property type="entry name" value="DIGUANYLATE CYCLASE DGCM-RELATED"/>
    <property type="match status" value="1"/>
</dbReference>
<dbReference type="EMBL" id="SOAU01000001">
    <property type="protein sequence ID" value="TDT15962.1"/>
    <property type="molecule type" value="Genomic_DNA"/>
</dbReference>
<dbReference type="SUPFAM" id="SSF55073">
    <property type="entry name" value="Nucleotide cyclase"/>
    <property type="match status" value="1"/>
</dbReference>
<accession>A0A4R7HXM9</accession>
<evidence type="ECO:0000259" key="2">
    <source>
        <dbReference type="PROSITE" id="PS50887"/>
    </source>
</evidence>
<dbReference type="GO" id="GO:0052621">
    <property type="term" value="F:diguanylate cyclase activity"/>
    <property type="evidence" value="ECO:0007669"/>
    <property type="project" value="TreeGrafter"/>
</dbReference>
<dbReference type="Gene3D" id="3.30.70.270">
    <property type="match status" value="1"/>
</dbReference>
<dbReference type="GO" id="GO:0005886">
    <property type="term" value="C:plasma membrane"/>
    <property type="evidence" value="ECO:0007669"/>
    <property type="project" value="TreeGrafter"/>
</dbReference>
<sequence>MLLSGCAVLVSVMLVGLAWLFLEGLDDPGEWTTALVLSAIVPALVAPPLITFCARLIERLDTARRLLREAAVTDALTGVANRRGFFDAFDHDDWPGDYSSSVIGMVDIDGFKTINDTHGHGFGDRALVEVARWLADRSGDDGLVGRLGGDEFAFVARRSGGEVWPEGCHFEVDGVGFSASIGTTTVVGSLTAMALHEADQALYRSKRSRNGQLGRGTGVAR</sequence>
<dbReference type="SMART" id="SM00267">
    <property type="entry name" value="GGDEF"/>
    <property type="match status" value="1"/>
</dbReference>
<feature type="domain" description="GGDEF" evidence="2">
    <location>
        <begin position="99"/>
        <end position="221"/>
    </location>
</feature>
<dbReference type="InterPro" id="IPR050469">
    <property type="entry name" value="Diguanylate_Cyclase"/>
</dbReference>
<dbReference type="CDD" id="cd01949">
    <property type="entry name" value="GGDEF"/>
    <property type="match status" value="1"/>
</dbReference>
<reference evidence="3 4" key="1">
    <citation type="submission" date="2019-03" db="EMBL/GenBank/DDBJ databases">
        <title>Sequencing the genomes of 1000 actinobacteria strains.</title>
        <authorList>
            <person name="Klenk H.-P."/>
        </authorList>
    </citation>
    <scope>NUCLEOTIDE SEQUENCE [LARGE SCALE GENOMIC DNA]</scope>
    <source>
        <strain evidence="3 4">DSM 18936</strain>
    </source>
</reference>
<dbReference type="InterPro" id="IPR029787">
    <property type="entry name" value="Nucleotide_cyclase"/>
</dbReference>
<keyword evidence="4" id="KW-1185">Reference proteome</keyword>
<dbReference type="Proteomes" id="UP000294558">
    <property type="component" value="Unassembled WGS sequence"/>
</dbReference>
<keyword evidence="1" id="KW-1133">Transmembrane helix</keyword>
<evidence type="ECO:0000256" key="1">
    <source>
        <dbReference type="SAM" id="Phobius"/>
    </source>
</evidence>
<name>A0A4R7HXM9_9ACTN</name>
<evidence type="ECO:0000313" key="3">
    <source>
        <dbReference type="EMBL" id="TDT15962.1"/>
    </source>
</evidence>
<dbReference type="PROSITE" id="PS50887">
    <property type="entry name" value="GGDEF"/>
    <property type="match status" value="1"/>
</dbReference>
<dbReference type="PANTHER" id="PTHR45138">
    <property type="entry name" value="REGULATORY COMPONENTS OF SENSORY TRANSDUCTION SYSTEM"/>
    <property type="match status" value="1"/>
</dbReference>
<proteinExistence type="predicted"/>